<feature type="transmembrane region" description="Helical" evidence="7">
    <location>
        <begin position="214"/>
        <end position="234"/>
    </location>
</feature>
<keyword evidence="4 7" id="KW-1133">Transmembrane helix</keyword>
<keyword evidence="5 7" id="KW-0472">Membrane</keyword>
<feature type="domain" description="Major facilitator superfamily (MFS) profile" evidence="8">
    <location>
        <begin position="399"/>
        <end position="798"/>
    </location>
</feature>
<evidence type="ECO:0000256" key="7">
    <source>
        <dbReference type="SAM" id="Phobius"/>
    </source>
</evidence>
<proteinExistence type="predicted"/>
<dbReference type="EMBL" id="FLUP01000001">
    <property type="protein sequence ID" value="SBV94774.1"/>
    <property type="molecule type" value="Genomic_DNA"/>
</dbReference>
<feature type="transmembrane region" description="Helical" evidence="7">
    <location>
        <begin position="707"/>
        <end position="735"/>
    </location>
</feature>
<protein>
    <submittedName>
        <fullName evidence="9">Major Facilitator Superfamily protein</fullName>
    </submittedName>
</protein>
<feature type="transmembrane region" description="Helical" evidence="7">
    <location>
        <begin position="172"/>
        <end position="193"/>
    </location>
</feature>
<name>A0A212J5V0_9BACT</name>
<dbReference type="InterPro" id="IPR020846">
    <property type="entry name" value="MFS_dom"/>
</dbReference>
<feature type="transmembrane region" description="Helical" evidence="7">
    <location>
        <begin position="12"/>
        <end position="33"/>
    </location>
</feature>
<feature type="region of interest" description="Disordered" evidence="6">
    <location>
        <begin position="104"/>
        <end position="134"/>
    </location>
</feature>
<dbReference type="Gene3D" id="1.20.1250.20">
    <property type="entry name" value="MFS general substrate transporter like domains"/>
    <property type="match status" value="1"/>
</dbReference>
<dbReference type="Pfam" id="PF07690">
    <property type="entry name" value="MFS_1"/>
    <property type="match status" value="1"/>
</dbReference>
<feature type="transmembrane region" description="Helical" evidence="7">
    <location>
        <begin position="492"/>
        <end position="511"/>
    </location>
</feature>
<comment type="subcellular location">
    <subcellularLocation>
        <location evidence="1">Cell membrane</location>
        <topology evidence="1">Multi-pass membrane protein</topology>
    </subcellularLocation>
</comment>
<dbReference type="InterPro" id="IPR011701">
    <property type="entry name" value="MFS"/>
</dbReference>
<dbReference type="GO" id="GO:0005886">
    <property type="term" value="C:plasma membrane"/>
    <property type="evidence" value="ECO:0007669"/>
    <property type="project" value="UniProtKB-SubCell"/>
</dbReference>
<feature type="transmembrane region" description="Helical" evidence="7">
    <location>
        <begin position="403"/>
        <end position="423"/>
    </location>
</feature>
<sequence length="800" mass="83550">MLIRATRKLRINALLLGLGVLLVTLGFNVLLSVSTLNTLATDMVLSGYRSGAERLARDIERGMRFGKPLASFAGMDEMLAELGQSAAGIRRVTIIDARGSTLYEQPAQDSKADSTLPPGAASQTREGKDGPQGAIKTADGYRLSIPLRNKTPVGQLLVDIDGKPINAATEDFLRLSSLLLAAACLVAGLILAGRLGLLTGQRAVGTSLSGMTRMLLVIIGTSQLLYACGTLVLFDTFVKQAVRTKADILAEGTGRDFEYLIHKGVDIASLRGKDQALEQLLAANSELAGAQLLTPEGKSVASAGHVPDPALTVEKSLSTYWPSRFRQKQEVLRLQLAVQPQAITTRISALALDLGASLLISFLLLLELSKLLGLIAQRNLPPDAAANALGSSHHSLAVQALRAAGFVFFLGYDMGISFIPLLARQLYEPFMGLSRDVAIGLPISAEMVSAGFALLFSGGFSLRYGWRKVFAAGTLAAAVGLMMGGMANSLLLLILGRVATGFGFGLVLMAGQIGTLGKANAGAGLTSVFAGIFSGSICGSAAGAMLADHVSFQAVLATGACTILLALFTVMLGKEPAEAAAGSAGNAACQGSGAQTAAQGHMFSGCMQLLQDPRMHMILWLVGIPAAMCLTGFLHYLLPLRLANAHVDQSDIGRIFMLYGLCFITAGPLLGKWIDRRKDKSLFLTLTGLLSGITLLIAATATNMAGAAAAVISLGLAQCLAAPASMICVLTLASAQTLGREKTASIYRGLERMGQVAGPVVFGIAVTVMAPASALLLMGGIVCALSLLFHLMWRLRTPAN</sequence>
<gene>
    <name evidence="9" type="ORF">KM92DES2_10574</name>
</gene>
<feature type="transmembrane region" description="Helical" evidence="7">
    <location>
        <begin position="469"/>
        <end position="486"/>
    </location>
</feature>
<dbReference type="SUPFAM" id="SSF103473">
    <property type="entry name" value="MFS general substrate transporter"/>
    <property type="match status" value="1"/>
</dbReference>
<evidence type="ECO:0000256" key="3">
    <source>
        <dbReference type="ARBA" id="ARBA00022692"/>
    </source>
</evidence>
<evidence type="ECO:0000256" key="4">
    <source>
        <dbReference type="ARBA" id="ARBA00022989"/>
    </source>
</evidence>
<evidence type="ECO:0000256" key="6">
    <source>
        <dbReference type="SAM" id="MobiDB-lite"/>
    </source>
</evidence>
<dbReference type="InterPro" id="IPR036259">
    <property type="entry name" value="MFS_trans_sf"/>
</dbReference>
<feature type="transmembrane region" description="Helical" evidence="7">
    <location>
        <begin position="756"/>
        <end position="789"/>
    </location>
</feature>
<feature type="transmembrane region" description="Helical" evidence="7">
    <location>
        <begin position="443"/>
        <end position="462"/>
    </location>
</feature>
<dbReference type="GO" id="GO:0022857">
    <property type="term" value="F:transmembrane transporter activity"/>
    <property type="evidence" value="ECO:0007669"/>
    <property type="project" value="InterPro"/>
</dbReference>
<evidence type="ECO:0000256" key="2">
    <source>
        <dbReference type="ARBA" id="ARBA00022475"/>
    </source>
</evidence>
<dbReference type="InterPro" id="IPR050189">
    <property type="entry name" value="MFS_Efflux_Transporters"/>
</dbReference>
<feature type="transmembrane region" description="Helical" evidence="7">
    <location>
        <begin position="523"/>
        <end position="546"/>
    </location>
</feature>
<dbReference type="RefSeq" id="WP_227117749.1">
    <property type="nucleotide sequence ID" value="NZ_LT598928.1"/>
</dbReference>
<dbReference type="PANTHER" id="PTHR43124">
    <property type="entry name" value="PURINE EFFLUX PUMP PBUE"/>
    <property type="match status" value="1"/>
</dbReference>
<dbReference type="AlphaFoldDB" id="A0A212J5V0"/>
<evidence type="ECO:0000259" key="8">
    <source>
        <dbReference type="PROSITE" id="PS50850"/>
    </source>
</evidence>
<feature type="transmembrane region" description="Helical" evidence="7">
    <location>
        <begin position="617"/>
        <end position="637"/>
    </location>
</feature>
<accession>A0A212J5V0</accession>
<keyword evidence="2" id="KW-1003">Cell membrane</keyword>
<dbReference type="PROSITE" id="PS50850">
    <property type="entry name" value="MFS"/>
    <property type="match status" value="1"/>
</dbReference>
<dbReference type="PANTHER" id="PTHR43124:SF3">
    <property type="entry name" value="CHLORAMPHENICOL EFFLUX PUMP RV0191"/>
    <property type="match status" value="1"/>
</dbReference>
<evidence type="ECO:0000313" key="9">
    <source>
        <dbReference type="EMBL" id="SBV94774.1"/>
    </source>
</evidence>
<organism evidence="9">
    <name type="scientific">uncultured Desulfovibrio sp</name>
    <dbReference type="NCBI Taxonomy" id="167968"/>
    <lineage>
        <taxon>Bacteria</taxon>
        <taxon>Pseudomonadati</taxon>
        <taxon>Thermodesulfobacteriota</taxon>
        <taxon>Desulfovibrionia</taxon>
        <taxon>Desulfovibrionales</taxon>
        <taxon>Desulfovibrionaceae</taxon>
        <taxon>Desulfovibrio</taxon>
        <taxon>environmental samples</taxon>
    </lineage>
</organism>
<evidence type="ECO:0000256" key="1">
    <source>
        <dbReference type="ARBA" id="ARBA00004651"/>
    </source>
</evidence>
<keyword evidence="3 7" id="KW-0812">Transmembrane</keyword>
<evidence type="ECO:0000256" key="5">
    <source>
        <dbReference type="ARBA" id="ARBA00023136"/>
    </source>
</evidence>
<feature type="transmembrane region" description="Helical" evidence="7">
    <location>
        <begin position="682"/>
        <end position="701"/>
    </location>
</feature>
<feature type="transmembrane region" description="Helical" evidence="7">
    <location>
        <begin position="552"/>
        <end position="573"/>
    </location>
</feature>
<reference evidence="9" key="1">
    <citation type="submission" date="2016-04" db="EMBL/GenBank/DDBJ databases">
        <authorList>
            <person name="Evans L.H."/>
            <person name="Alamgir A."/>
            <person name="Owens N."/>
            <person name="Weber N.D."/>
            <person name="Virtaneva K."/>
            <person name="Barbian K."/>
            <person name="Babar A."/>
            <person name="Rosenke K."/>
        </authorList>
    </citation>
    <scope>NUCLEOTIDE SEQUENCE</scope>
    <source>
        <strain evidence="9">92-2</strain>
    </source>
</reference>
<feature type="transmembrane region" description="Helical" evidence="7">
    <location>
        <begin position="652"/>
        <end position="670"/>
    </location>
</feature>